<sequence>MSGFTGQWNYIIDIVVNASNAEALEQIRASLNATDLPIQLDSHTEISDVSITTVCYSTGTGFQCRCEEQFAWPYSTCVTYGACDQTWSGICKCINAIPAGNQSCQPISGLLTRYEYEVEVELNVTDVGTVDYLRSLLNNNSFSLALGPVVNVTDIDITTVCYPNGTNFQCRCEDQNVWSYRDCLTYGACDEITSDTCRCINSIPSSGRYCQPNTVVQLYEYIVEVEIHVSDDAQIVQLRHALENISFPVRLSNTVNITQIDIIFTVTPVTYEYQIYIEMNTTDADQLRNTLKNMTFPVQIGTQINISDVDMINDLTVCPLTTPAPPAVYKYLISVELNVSVVGLIDQLRTILSNISYPISIGNHIQISHVNMSTVCYPNSSTYQPYILSCYNTHSISNKLDILSYYNSITNNLKSMEEIPGELDRAVQVHQPSSMTGICSSVRGGTGGLPEPNKMTSSTLLVACFWPHCQKRTPREWYVISVELNVSDVALIDQLRTILSNISIISISNHIQISHVNMSTVCYPNSSTYQCRCEEQFRWPCHMCSTFGKCNHAFDNSCGCINAIPPDGQYCQSVDQYNLTSCPITTPSPTTSPVVYQYVFTIELNTTDVAVMDRLRNISYPVSIGNDIQVLHINIST</sequence>
<dbReference type="PANTHER" id="PTHR45813">
    <property type="entry name" value="IG-LIKE DOMAIN-CONTAINING PROTEIN"/>
    <property type="match status" value="1"/>
</dbReference>
<accession>A0A2U9CSG5</accession>
<feature type="domain" description="ADGRF3/5-like N-terminal" evidence="1">
    <location>
        <begin position="52"/>
        <end position="107"/>
    </location>
</feature>
<organism evidence="2 3">
    <name type="scientific">Scophthalmus maximus</name>
    <name type="common">Turbot</name>
    <name type="synonym">Psetta maxima</name>
    <dbReference type="NCBI Taxonomy" id="52904"/>
    <lineage>
        <taxon>Eukaryota</taxon>
        <taxon>Metazoa</taxon>
        <taxon>Chordata</taxon>
        <taxon>Craniata</taxon>
        <taxon>Vertebrata</taxon>
        <taxon>Euteleostomi</taxon>
        <taxon>Actinopterygii</taxon>
        <taxon>Neopterygii</taxon>
        <taxon>Teleostei</taxon>
        <taxon>Neoteleostei</taxon>
        <taxon>Acanthomorphata</taxon>
        <taxon>Carangaria</taxon>
        <taxon>Pleuronectiformes</taxon>
        <taxon>Pleuronectoidei</taxon>
        <taxon>Scophthalmidae</taxon>
        <taxon>Scophthalmus</taxon>
    </lineage>
</organism>
<evidence type="ECO:0000259" key="1">
    <source>
        <dbReference type="Pfam" id="PF25387"/>
    </source>
</evidence>
<dbReference type="Pfam" id="PF25387">
    <property type="entry name" value="ADGRF3_N"/>
    <property type="match status" value="3"/>
</dbReference>
<evidence type="ECO:0000313" key="2">
    <source>
        <dbReference type="EMBL" id="AWP19624.1"/>
    </source>
</evidence>
<reference evidence="2 3" key="1">
    <citation type="submission" date="2017-12" db="EMBL/GenBank/DDBJ databases">
        <title>Integrating genomic resources of turbot (Scophthalmus maximus) in depth evaluation of genetic and physical mapping variation across individuals.</title>
        <authorList>
            <person name="Martinez P."/>
        </authorList>
    </citation>
    <scope>NUCLEOTIDE SEQUENCE [LARGE SCALE GENOMIC DNA]</scope>
</reference>
<evidence type="ECO:0000313" key="3">
    <source>
        <dbReference type="Proteomes" id="UP000246464"/>
    </source>
</evidence>
<feature type="domain" description="ADGRF3/5-like N-terminal" evidence="1">
    <location>
        <begin position="519"/>
        <end position="574"/>
    </location>
</feature>
<dbReference type="PANTHER" id="PTHR45813:SF4">
    <property type="entry name" value="ADHESION G PROTEIN-COUPLED RECEPTOR F5"/>
    <property type="match status" value="1"/>
</dbReference>
<gene>
    <name evidence="2" type="ORF">SMAX5B_019436</name>
</gene>
<dbReference type="InterPro" id="IPR051587">
    <property type="entry name" value="Adhesion_GPCR"/>
</dbReference>
<dbReference type="EMBL" id="CP026262">
    <property type="protein sequence ID" value="AWP19624.1"/>
    <property type="molecule type" value="Genomic_DNA"/>
</dbReference>
<dbReference type="GO" id="GO:0007189">
    <property type="term" value="P:adenylate cyclase-activating G protein-coupled receptor signaling pathway"/>
    <property type="evidence" value="ECO:0007669"/>
    <property type="project" value="TreeGrafter"/>
</dbReference>
<feature type="non-terminal residue" evidence="2">
    <location>
        <position position="637"/>
    </location>
</feature>
<protein>
    <submittedName>
        <fullName evidence="2">FIg-Hepta</fullName>
    </submittedName>
</protein>
<keyword evidence="3" id="KW-1185">Reference proteome</keyword>
<proteinExistence type="predicted"/>
<dbReference type="GO" id="GO:0004930">
    <property type="term" value="F:G protein-coupled receptor activity"/>
    <property type="evidence" value="ECO:0007669"/>
    <property type="project" value="TreeGrafter"/>
</dbReference>
<dbReference type="Proteomes" id="UP000246464">
    <property type="component" value="Chromosome 20"/>
</dbReference>
<name>A0A2U9CSG5_SCOMX</name>
<dbReference type="InterPro" id="IPR057400">
    <property type="entry name" value="ADGRF3/5_N"/>
</dbReference>
<dbReference type="AlphaFoldDB" id="A0A2U9CSG5"/>
<feature type="domain" description="ADGRF3/5-like N-terminal" evidence="1">
    <location>
        <begin position="158"/>
        <end position="213"/>
    </location>
</feature>